<dbReference type="EMBL" id="JAODUO010005657">
    <property type="protein sequence ID" value="KAK2140616.1"/>
    <property type="molecule type" value="Genomic_DNA"/>
</dbReference>
<sequence>MAGRPAAPVQILPPNAVLIPAAVAQQKLGPFELRLMLDDDVRPQLEWLAARGLLKNSFDCPRCAIPCSLVAQHDTQDGWRWKCRQCHQRHRVREGSFFKSKVPLGKLVWFLFSWATEIPLHHVTWQLTLSPRTAVDWGNFIRDICAEDVRRNPRQLGGFDNNGQPIVVEIDESYFFRRKFHRGRRVNGLWVFAAIERDSGLCMMEVVPERTAQTLVPLIQQWCLPGTHIISDGWAAYSNLSQLNGGVYLHDVVVHQENFVDPLHPEIHTQNVENLWMRAKRKLRRQFGTTRQLFDTYLREFVWQVRHKGHQHRLAALLVCIRQQYPC</sequence>
<dbReference type="AlphaFoldDB" id="A0AAD9IU43"/>
<dbReference type="SMART" id="SM01126">
    <property type="entry name" value="DDE_Tnp_IS1595"/>
    <property type="match status" value="1"/>
</dbReference>
<name>A0AAD9IU43_RIDPI</name>
<gene>
    <name evidence="2" type="ORF">NP493_5661g00001</name>
</gene>
<accession>A0AAD9IU43</accession>
<dbReference type="Pfam" id="PF12762">
    <property type="entry name" value="DDE_Tnp_IS1595"/>
    <property type="match status" value="1"/>
</dbReference>
<protein>
    <recommendedName>
        <fullName evidence="1">ISXO2-like transposase domain-containing protein</fullName>
    </recommendedName>
</protein>
<feature type="domain" description="ISXO2-like transposase" evidence="1">
    <location>
        <begin position="155"/>
        <end position="308"/>
    </location>
</feature>
<dbReference type="InterPro" id="IPR024445">
    <property type="entry name" value="Tnp_ISXO2-like"/>
</dbReference>
<organism evidence="2 3">
    <name type="scientific">Ridgeia piscesae</name>
    <name type="common">Tubeworm</name>
    <dbReference type="NCBI Taxonomy" id="27915"/>
    <lineage>
        <taxon>Eukaryota</taxon>
        <taxon>Metazoa</taxon>
        <taxon>Spiralia</taxon>
        <taxon>Lophotrochozoa</taxon>
        <taxon>Annelida</taxon>
        <taxon>Polychaeta</taxon>
        <taxon>Sedentaria</taxon>
        <taxon>Canalipalpata</taxon>
        <taxon>Sabellida</taxon>
        <taxon>Siboglinidae</taxon>
        <taxon>Ridgeia</taxon>
    </lineage>
</organism>
<evidence type="ECO:0000259" key="1">
    <source>
        <dbReference type="SMART" id="SM01126"/>
    </source>
</evidence>
<dbReference type="InterPro" id="IPR053164">
    <property type="entry name" value="IS1016-like_transposase"/>
</dbReference>
<evidence type="ECO:0000313" key="2">
    <source>
        <dbReference type="EMBL" id="KAK2140616.1"/>
    </source>
</evidence>
<dbReference type="Proteomes" id="UP001209878">
    <property type="component" value="Unassembled WGS sequence"/>
</dbReference>
<evidence type="ECO:0000313" key="3">
    <source>
        <dbReference type="Proteomes" id="UP001209878"/>
    </source>
</evidence>
<comment type="caution">
    <text evidence="2">The sequence shown here is derived from an EMBL/GenBank/DDBJ whole genome shotgun (WGS) entry which is preliminary data.</text>
</comment>
<keyword evidence="3" id="KW-1185">Reference proteome</keyword>
<proteinExistence type="predicted"/>
<dbReference type="PANTHER" id="PTHR47163:SF2">
    <property type="entry name" value="SI:DKEY-17M8.2"/>
    <property type="match status" value="1"/>
</dbReference>
<reference evidence="2" key="1">
    <citation type="journal article" date="2023" name="Mol. Biol. Evol.">
        <title>Third-Generation Sequencing Reveals the Adaptive Role of the Epigenome in Three Deep-Sea Polychaetes.</title>
        <authorList>
            <person name="Perez M."/>
            <person name="Aroh O."/>
            <person name="Sun Y."/>
            <person name="Lan Y."/>
            <person name="Juniper S.K."/>
            <person name="Young C.R."/>
            <person name="Angers B."/>
            <person name="Qian P.Y."/>
        </authorList>
    </citation>
    <scope>NUCLEOTIDE SEQUENCE</scope>
    <source>
        <strain evidence="2">R07B-5</strain>
    </source>
</reference>
<dbReference type="PANTHER" id="PTHR47163">
    <property type="entry name" value="DDE_TNP_IS1595 DOMAIN-CONTAINING PROTEIN"/>
    <property type="match status" value="1"/>
</dbReference>
<dbReference type="NCBIfam" id="NF033547">
    <property type="entry name" value="transpos_IS1595"/>
    <property type="match status" value="1"/>
</dbReference>